<keyword evidence="1" id="KW-0378">Hydrolase</keyword>
<organism evidence="1 2">
    <name type="scientific">Amycolatopsis eburnea</name>
    <dbReference type="NCBI Taxonomy" id="2267691"/>
    <lineage>
        <taxon>Bacteria</taxon>
        <taxon>Bacillati</taxon>
        <taxon>Actinomycetota</taxon>
        <taxon>Actinomycetes</taxon>
        <taxon>Pseudonocardiales</taxon>
        <taxon>Pseudonocardiaceae</taxon>
        <taxon>Amycolatopsis</taxon>
    </lineage>
</organism>
<dbReference type="EMBL" id="RSEC01000032">
    <property type="protein sequence ID" value="RSD21972.1"/>
    <property type="molecule type" value="Genomic_DNA"/>
</dbReference>
<sequence length="117" mass="13102">MNETTCRRVVRQRSNGGCEVRVTGVCLGRATNFQHRKNRSQGGRWTPPNGLDVCGTGTTGCHGYIHAHPEEAYRRGWSVPSWADPLEVPFEHPDYGLVLLDEAGDYHFHREPAQEAS</sequence>
<proteinExistence type="predicted"/>
<gene>
    <name evidence="1" type="ORF">EIY87_09145</name>
</gene>
<dbReference type="OrthoDB" id="5124189at2"/>
<protein>
    <submittedName>
        <fullName evidence="1">HNH endonuclease</fullName>
    </submittedName>
</protein>
<keyword evidence="2" id="KW-1185">Reference proteome</keyword>
<accession>A0A3R9FR95</accession>
<evidence type="ECO:0000313" key="2">
    <source>
        <dbReference type="Proteomes" id="UP000267081"/>
    </source>
</evidence>
<keyword evidence="1" id="KW-0540">Nuclease</keyword>
<dbReference type="AlphaFoldDB" id="A0A3R9FR95"/>
<dbReference type="Proteomes" id="UP000267081">
    <property type="component" value="Unassembled WGS sequence"/>
</dbReference>
<keyword evidence="1" id="KW-0255">Endonuclease</keyword>
<name>A0A3R9FR95_9PSEU</name>
<reference evidence="1 2" key="1">
    <citation type="submission" date="2018-12" db="EMBL/GenBank/DDBJ databases">
        <title>Amycolatopsis eburnea sp. nov. actinomycete associate with arbuscular mycorrhiza fungal spore.</title>
        <authorList>
            <person name="Lumyong S."/>
            <person name="Chaiya L."/>
        </authorList>
    </citation>
    <scope>NUCLEOTIDE SEQUENCE [LARGE SCALE GENOMIC DNA]</scope>
    <source>
        <strain evidence="1 2">GLM-1</strain>
    </source>
</reference>
<evidence type="ECO:0000313" key="1">
    <source>
        <dbReference type="EMBL" id="RSD21972.1"/>
    </source>
</evidence>
<comment type="caution">
    <text evidence="1">The sequence shown here is derived from an EMBL/GenBank/DDBJ whole genome shotgun (WGS) entry which is preliminary data.</text>
</comment>
<dbReference type="RefSeq" id="WP_125307222.1">
    <property type="nucleotide sequence ID" value="NZ_RSEC01000032.1"/>
</dbReference>
<dbReference type="GO" id="GO:0004519">
    <property type="term" value="F:endonuclease activity"/>
    <property type="evidence" value="ECO:0007669"/>
    <property type="project" value="UniProtKB-KW"/>
</dbReference>